<dbReference type="AlphaFoldDB" id="A0A0N5AMM0"/>
<dbReference type="PANTHER" id="PTHR23168">
    <property type="entry name" value="MITOTIC SPINDLE ASSEMBLY CHECKPOINT PROTEIN MAD1 MITOTIC ARREST DEFICIENT-LIKE PROTEIN 1"/>
    <property type="match status" value="1"/>
</dbReference>
<keyword evidence="3" id="KW-0132">Cell division</keyword>
<dbReference type="Proteomes" id="UP000046393">
    <property type="component" value="Unplaced"/>
</dbReference>
<name>A0A0N5AMM0_9BILA</name>
<keyword evidence="6" id="KW-0131">Cell cycle</keyword>
<evidence type="ECO:0000256" key="7">
    <source>
        <dbReference type="SAM" id="Coils"/>
    </source>
</evidence>
<dbReference type="GO" id="GO:0007094">
    <property type="term" value="P:mitotic spindle assembly checkpoint signaling"/>
    <property type="evidence" value="ECO:0007669"/>
    <property type="project" value="InterPro"/>
</dbReference>
<comment type="similarity">
    <text evidence="2">Belongs to the MAD1 family.</text>
</comment>
<proteinExistence type="inferred from homology"/>
<keyword evidence="7" id="KW-0175">Coiled coil</keyword>
<protein>
    <submittedName>
        <fullName evidence="9">Spindle assembly checkpoint component MAD1</fullName>
    </submittedName>
</protein>
<feature type="coiled-coil region" evidence="7">
    <location>
        <begin position="32"/>
        <end position="105"/>
    </location>
</feature>
<dbReference type="Pfam" id="PF05557">
    <property type="entry name" value="MAD"/>
    <property type="match status" value="1"/>
</dbReference>
<comment type="subcellular location">
    <subcellularLocation>
        <location evidence="1">Nucleus</location>
    </subcellularLocation>
</comment>
<dbReference type="GO" id="GO:0051315">
    <property type="term" value="P:attachment of mitotic spindle microtubules to kinetochore"/>
    <property type="evidence" value="ECO:0007669"/>
    <property type="project" value="TreeGrafter"/>
</dbReference>
<dbReference type="WBParaSite" id="SMUV_0000583301-mRNA-1">
    <property type="protein sequence ID" value="SMUV_0000583301-mRNA-1"/>
    <property type="gene ID" value="SMUV_0000583301"/>
</dbReference>
<dbReference type="Gene3D" id="3.30.457.60">
    <property type="match status" value="1"/>
</dbReference>
<evidence type="ECO:0000256" key="6">
    <source>
        <dbReference type="ARBA" id="ARBA00023306"/>
    </source>
</evidence>
<dbReference type="GO" id="GO:0051301">
    <property type="term" value="P:cell division"/>
    <property type="evidence" value="ECO:0007669"/>
    <property type="project" value="UniProtKB-KW"/>
</dbReference>
<dbReference type="STRING" id="451379.A0A0N5AMM0"/>
<organism evidence="8 9">
    <name type="scientific">Syphacia muris</name>
    <dbReference type="NCBI Taxonomy" id="451379"/>
    <lineage>
        <taxon>Eukaryota</taxon>
        <taxon>Metazoa</taxon>
        <taxon>Ecdysozoa</taxon>
        <taxon>Nematoda</taxon>
        <taxon>Chromadorea</taxon>
        <taxon>Rhabditida</taxon>
        <taxon>Spirurina</taxon>
        <taxon>Oxyuridomorpha</taxon>
        <taxon>Oxyuroidea</taxon>
        <taxon>Oxyuridae</taxon>
        <taxon>Syphacia</taxon>
    </lineage>
</organism>
<feature type="coiled-coil region" evidence="7">
    <location>
        <begin position="259"/>
        <end position="344"/>
    </location>
</feature>
<dbReference type="GO" id="GO:0005635">
    <property type="term" value="C:nuclear envelope"/>
    <property type="evidence" value="ECO:0007669"/>
    <property type="project" value="TreeGrafter"/>
</dbReference>
<keyword evidence="4" id="KW-0498">Mitosis</keyword>
<evidence type="ECO:0000256" key="2">
    <source>
        <dbReference type="ARBA" id="ARBA00008029"/>
    </source>
</evidence>
<dbReference type="GO" id="GO:0072686">
    <property type="term" value="C:mitotic spindle"/>
    <property type="evidence" value="ECO:0007669"/>
    <property type="project" value="TreeGrafter"/>
</dbReference>
<evidence type="ECO:0000256" key="3">
    <source>
        <dbReference type="ARBA" id="ARBA00022618"/>
    </source>
</evidence>
<dbReference type="SUPFAM" id="SSF75704">
    <property type="entry name" value="Mitotic arrest deficient-like 1, Mad1"/>
    <property type="match status" value="1"/>
</dbReference>
<evidence type="ECO:0000313" key="9">
    <source>
        <dbReference type="WBParaSite" id="SMUV_0000583301-mRNA-1"/>
    </source>
</evidence>
<dbReference type="GO" id="GO:0000776">
    <property type="term" value="C:kinetochore"/>
    <property type="evidence" value="ECO:0007669"/>
    <property type="project" value="TreeGrafter"/>
</dbReference>
<keyword evidence="5" id="KW-0539">Nucleus</keyword>
<reference evidence="9" key="1">
    <citation type="submission" date="2017-02" db="UniProtKB">
        <authorList>
            <consortium name="WormBaseParasite"/>
        </authorList>
    </citation>
    <scope>IDENTIFICATION</scope>
</reference>
<evidence type="ECO:0000256" key="4">
    <source>
        <dbReference type="ARBA" id="ARBA00022776"/>
    </source>
</evidence>
<keyword evidence="8" id="KW-1185">Reference proteome</keyword>
<sequence>MDSGEDSPTGLYGSRPADILHDRYRRGNSESVRQLSLRVRLAEEQSSKLRNEREELKIQKEKLSQELDENKKLLQSTRSEFQSQIENLEKQLRDAKYQESNTRLKEVMSLFDVSFDSKSYEPPFPVAEKVCLDASVGTDLELECSEDASEKPLQNQVVLTSVQRPSVMPIEFEERTKLEADKFFLETQLKLAQNKIGHYGLQEIQKKNLEKRNIALSEMVDKLISENEKLKNIAASKVDDGTEGKSASRKLIDVTLDYEARLDGKKAELELKTKQLEELTRIHNSALTALEALKEKYKAAEEKLSRMEVISDVDQNILDVRNEIEKYKEENAKLKEQLAKYEKSPDMDTTMILHYRMNPLDIAHQEYKDFETKRKRKAEVSMLCDSNDLDATIRKKQRDELTKQLSDLQFQLHKSEKEKERALKIQSDLVKQYRAIVTTLSGWQIKMKDDGFAEVESVLNPGNFFVFKVENFGKSVSLLESDYAKEWPNQICEYLEGRDSVPAFLAAVTLVLDEHLQTK</sequence>
<evidence type="ECO:0000256" key="5">
    <source>
        <dbReference type="ARBA" id="ARBA00023242"/>
    </source>
</evidence>
<evidence type="ECO:0000313" key="8">
    <source>
        <dbReference type="Proteomes" id="UP000046393"/>
    </source>
</evidence>
<dbReference type="Gene3D" id="6.10.250.90">
    <property type="match status" value="1"/>
</dbReference>
<accession>A0A0N5AMM0</accession>
<dbReference type="PANTHER" id="PTHR23168:SF0">
    <property type="entry name" value="MITOTIC SPINDLE ASSEMBLY CHECKPOINT PROTEIN MAD1"/>
    <property type="match status" value="1"/>
</dbReference>
<evidence type="ECO:0000256" key="1">
    <source>
        <dbReference type="ARBA" id="ARBA00004123"/>
    </source>
</evidence>
<dbReference type="InterPro" id="IPR008672">
    <property type="entry name" value="Mad1"/>
</dbReference>